<reference evidence="2 3" key="2">
    <citation type="submission" date="2020-03" db="EMBL/GenBank/DDBJ databases">
        <authorList>
            <person name="Ichikawa N."/>
            <person name="Kimura A."/>
            <person name="Kitahashi Y."/>
            <person name="Uohara A."/>
        </authorList>
    </citation>
    <scope>NUCLEOTIDE SEQUENCE [LARGE SCALE GENOMIC DNA]</scope>
    <source>
        <strain evidence="2 3">NBRC 107702</strain>
    </source>
</reference>
<organism evidence="2 3">
    <name type="scientific">Phytohabitans flavus</name>
    <dbReference type="NCBI Taxonomy" id="1076124"/>
    <lineage>
        <taxon>Bacteria</taxon>
        <taxon>Bacillati</taxon>
        <taxon>Actinomycetota</taxon>
        <taxon>Actinomycetes</taxon>
        <taxon>Micromonosporales</taxon>
        <taxon>Micromonosporaceae</taxon>
    </lineage>
</organism>
<dbReference type="EMBL" id="AP022870">
    <property type="protein sequence ID" value="BCB80903.1"/>
    <property type="molecule type" value="Genomic_DNA"/>
</dbReference>
<feature type="domain" description="DUF6879" evidence="1">
    <location>
        <begin position="8"/>
        <end position="175"/>
    </location>
</feature>
<reference evidence="2 3" key="1">
    <citation type="submission" date="2020-03" db="EMBL/GenBank/DDBJ databases">
        <title>Whole genome shotgun sequence of Phytohabitans flavus NBRC 107702.</title>
        <authorList>
            <person name="Komaki H."/>
            <person name="Tamura T."/>
        </authorList>
    </citation>
    <scope>NUCLEOTIDE SEQUENCE [LARGE SCALE GENOMIC DNA]</scope>
    <source>
        <strain evidence="2 3">NBRC 107702</strain>
    </source>
</reference>
<proteinExistence type="predicted"/>
<dbReference type="Pfam" id="PF21806">
    <property type="entry name" value="DUF6879"/>
    <property type="match status" value="1"/>
</dbReference>
<dbReference type="Proteomes" id="UP000502508">
    <property type="component" value="Chromosome"/>
</dbReference>
<dbReference type="InterPro" id="IPR049244">
    <property type="entry name" value="DUF6879"/>
</dbReference>
<sequence length="178" mass="20683">MGEQLTGEDFNSLFRYFTDTAFRLEVQPVYAVTDERESIEEFLAGEPRPVTEFPFYAAWLDQIRAVTSQGRRVERVRVLEEPPTDYQRWEMWSGQYNIDAGETIRYISRSRAIEAGLPVRDDWWLFDSQRLALMRFAPDGEPLGGEIISDSETVARHQAWWDLAVQHSVSAVEYRTAP</sequence>
<dbReference type="KEGG" id="pfla:Pflav_073130"/>
<name>A0A6F8Y4E7_9ACTN</name>
<gene>
    <name evidence="2" type="ORF">Pflav_073130</name>
</gene>
<dbReference type="RefSeq" id="WP_173040928.1">
    <property type="nucleotide sequence ID" value="NZ_AP022870.1"/>
</dbReference>
<evidence type="ECO:0000313" key="3">
    <source>
        <dbReference type="Proteomes" id="UP000502508"/>
    </source>
</evidence>
<keyword evidence="3" id="KW-1185">Reference proteome</keyword>
<evidence type="ECO:0000313" key="2">
    <source>
        <dbReference type="EMBL" id="BCB80903.1"/>
    </source>
</evidence>
<accession>A0A6F8Y4E7</accession>
<protein>
    <recommendedName>
        <fullName evidence="1">DUF6879 domain-containing protein</fullName>
    </recommendedName>
</protein>
<dbReference type="AlphaFoldDB" id="A0A6F8Y4E7"/>
<evidence type="ECO:0000259" key="1">
    <source>
        <dbReference type="Pfam" id="PF21806"/>
    </source>
</evidence>